<dbReference type="Proteomes" id="UP001054889">
    <property type="component" value="Unassembled WGS sequence"/>
</dbReference>
<dbReference type="InterPro" id="IPR016455">
    <property type="entry name" value="XTH"/>
</dbReference>
<dbReference type="InterPro" id="IPR013320">
    <property type="entry name" value="ConA-like_dom_sf"/>
</dbReference>
<dbReference type="InterPro" id="IPR008263">
    <property type="entry name" value="GH16_AS"/>
</dbReference>
<organism evidence="7 8">
    <name type="scientific">Eleusine coracana subsp. coracana</name>
    <dbReference type="NCBI Taxonomy" id="191504"/>
    <lineage>
        <taxon>Eukaryota</taxon>
        <taxon>Viridiplantae</taxon>
        <taxon>Streptophyta</taxon>
        <taxon>Embryophyta</taxon>
        <taxon>Tracheophyta</taxon>
        <taxon>Spermatophyta</taxon>
        <taxon>Magnoliopsida</taxon>
        <taxon>Liliopsida</taxon>
        <taxon>Poales</taxon>
        <taxon>Poaceae</taxon>
        <taxon>PACMAD clade</taxon>
        <taxon>Chloridoideae</taxon>
        <taxon>Cynodonteae</taxon>
        <taxon>Eleusininae</taxon>
        <taxon>Eleusine</taxon>
    </lineage>
</organism>
<dbReference type="PRINTS" id="PR00737">
    <property type="entry name" value="GLHYDRLASE16"/>
</dbReference>
<keyword evidence="5" id="KW-0732">Signal</keyword>
<sequence>MASSPPPSRMRCVLVMALLVMAMAARTSTAEKKLLFDQVQLTWGEYHSFFYMDGDEDTLALCLDETNGSGFASKDSYLYGRFDIDMKLVANNSAGTVTTLYLMPEDVPWEYHDEIDLEFLGNVTGEPYTLHTNIFANGVGRREQQFRLWFDPTEDFHTYSIVWNPKHILILVDGVPIRDYKNDPATKMPFPTWQHMRLHGTIWNADDWATQGGRVKTDWTQSPFFAYYRNLRVTPCVPSPGVPWCGAEPAESTRFEEDLDHEALRRSKEQHLLYDYCRDLIKSGDKVLPMECTQD</sequence>
<dbReference type="SUPFAM" id="SSF49899">
    <property type="entry name" value="Concanavalin A-like lectins/glucanases"/>
    <property type="match status" value="1"/>
</dbReference>
<protein>
    <recommendedName>
        <fullName evidence="6">GH16 domain-containing protein</fullName>
    </recommendedName>
</protein>
<dbReference type="InterPro" id="IPR044791">
    <property type="entry name" value="Beta-glucanase/XTH"/>
</dbReference>
<dbReference type="GO" id="GO:0016762">
    <property type="term" value="F:xyloglucan:xyloglucosyl transferase activity"/>
    <property type="evidence" value="ECO:0007669"/>
    <property type="project" value="InterPro"/>
</dbReference>
<dbReference type="Gene3D" id="2.60.120.200">
    <property type="match status" value="1"/>
</dbReference>
<proteinExistence type="predicted"/>
<reference evidence="7" key="1">
    <citation type="journal article" date="2018" name="DNA Res.">
        <title>Multiple hybrid de novo genome assembly of finger millet, an orphan allotetraploid crop.</title>
        <authorList>
            <person name="Hatakeyama M."/>
            <person name="Aluri S."/>
            <person name="Balachadran M.T."/>
            <person name="Sivarajan S.R."/>
            <person name="Patrignani A."/>
            <person name="Gruter S."/>
            <person name="Poveda L."/>
            <person name="Shimizu-Inatsugi R."/>
            <person name="Baeten J."/>
            <person name="Francoijs K.J."/>
            <person name="Nataraja K.N."/>
            <person name="Reddy Y.A.N."/>
            <person name="Phadnis S."/>
            <person name="Ravikumar R.L."/>
            <person name="Schlapbach R."/>
            <person name="Sreeman S.M."/>
            <person name="Shimizu K.K."/>
        </authorList>
    </citation>
    <scope>NUCLEOTIDE SEQUENCE</scope>
</reference>
<dbReference type="PANTHER" id="PTHR31062">
    <property type="entry name" value="XYLOGLUCAN ENDOTRANSGLUCOSYLASE/HYDROLASE PROTEIN 8-RELATED"/>
    <property type="match status" value="1"/>
</dbReference>
<feature type="glycosylation site" description="N-linked (GlcNAc...) asparagine" evidence="4">
    <location>
        <position position="122"/>
    </location>
</feature>
<evidence type="ECO:0000256" key="1">
    <source>
        <dbReference type="ARBA" id="ARBA00022801"/>
    </source>
</evidence>
<feature type="signal peptide" evidence="5">
    <location>
        <begin position="1"/>
        <end position="30"/>
    </location>
</feature>
<evidence type="ECO:0000313" key="7">
    <source>
        <dbReference type="EMBL" id="GJN36631.1"/>
    </source>
</evidence>
<evidence type="ECO:0000256" key="2">
    <source>
        <dbReference type="ARBA" id="ARBA00023295"/>
    </source>
</evidence>
<feature type="active site" description="Proton donor" evidence="3">
    <location>
        <position position="118"/>
    </location>
</feature>
<keyword evidence="8" id="KW-1185">Reference proteome</keyword>
<evidence type="ECO:0000256" key="5">
    <source>
        <dbReference type="SAM" id="SignalP"/>
    </source>
</evidence>
<keyword evidence="2" id="KW-0326">Glycosidase</keyword>
<feature type="active site" description="Nucleophile" evidence="3">
    <location>
        <position position="114"/>
    </location>
</feature>
<evidence type="ECO:0000256" key="4">
    <source>
        <dbReference type="PIRSR" id="PIRSR005604-2"/>
    </source>
</evidence>
<evidence type="ECO:0000259" key="6">
    <source>
        <dbReference type="PROSITE" id="PS51762"/>
    </source>
</evidence>
<evidence type="ECO:0000313" key="8">
    <source>
        <dbReference type="Proteomes" id="UP001054889"/>
    </source>
</evidence>
<name>A0AAV5FQS4_ELECO</name>
<evidence type="ECO:0000256" key="3">
    <source>
        <dbReference type="PIRSR" id="PIRSR005604-1"/>
    </source>
</evidence>
<dbReference type="Pfam" id="PF00722">
    <property type="entry name" value="Glyco_hydro_16"/>
    <property type="match status" value="1"/>
</dbReference>
<dbReference type="PROSITE" id="PS51762">
    <property type="entry name" value="GH16_2"/>
    <property type="match status" value="1"/>
</dbReference>
<dbReference type="GO" id="GO:0010411">
    <property type="term" value="P:xyloglucan metabolic process"/>
    <property type="evidence" value="ECO:0007669"/>
    <property type="project" value="InterPro"/>
</dbReference>
<dbReference type="EMBL" id="BQKI01000090">
    <property type="protein sequence ID" value="GJN36631.1"/>
    <property type="molecule type" value="Genomic_DNA"/>
</dbReference>
<comment type="caution">
    <text evidence="7">The sequence shown here is derived from an EMBL/GenBank/DDBJ whole genome shotgun (WGS) entry which is preliminary data.</text>
</comment>
<dbReference type="GO" id="GO:0004553">
    <property type="term" value="F:hydrolase activity, hydrolyzing O-glycosyl compounds"/>
    <property type="evidence" value="ECO:0007669"/>
    <property type="project" value="InterPro"/>
</dbReference>
<dbReference type="GO" id="GO:0042546">
    <property type="term" value="P:cell wall biogenesis"/>
    <property type="evidence" value="ECO:0007669"/>
    <property type="project" value="InterPro"/>
</dbReference>
<dbReference type="PROSITE" id="PS01034">
    <property type="entry name" value="GH16_1"/>
    <property type="match status" value="1"/>
</dbReference>
<feature type="domain" description="GH16" evidence="6">
    <location>
        <begin position="1"/>
        <end position="228"/>
    </location>
</feature>
<dbReference type="InterPro" id="IPR000757">
    <property type="entry name" value="Beta-glucanase-like"/>
</dbReference>
<dbReference type="AlphaFoldDB" id="A0AAV5FQS4"/>
<feature type="chain" id="PRO_5043887552" description="GH16 domain-containing protein" evidence="5">
    <location>
        <begin position="31"/>
        <end position="295"/>
    </location>
</feature>
<keyword evidence="1" id="KW-0378">Hydrolase</keyword>
<gene>
    <name evidence="7" type="primary">gb25510</name>
    <name evidence="7" type="ORF">PR202_gb25510</name>
</gene>
<reference evidence="7" key="2">
    <citation type="submission" date="2021-12" db="EMBL/GenBank/DDBJ databases">
        <title>Resequencing data analysis of finger millet.</title>
        <authorList>
            <person name="Hatakeyama M."/>
            <person name="Aluri S."/>
            <person name="Balachadran M.T."/>
            <person name="Sivarajan S.R."/>
            <person name="Poveda L."/>
            <person name="Shimizu-Inatsugi R."/>
            <person name="Schlapbach R."/>
            <person name="Sreeman S.M."/>
            <person name="Shimizu K.K."/>
        </authorList>
    </citation>
    <scope>NUCLEOTIDE SEQUENCE</scope>
</reference>
<dbReference type="InterPro" id="IPR008264">
    <property type="entry name" value="Beta_glucanase"/>
</dbReference>
<accession>A0AAV5FQS4</accession>
<dbReference type="PIRSF" id="PIRSF005604">
    <property type="entry name" value="XET"/>
    <property type="match status" value="1"/>
</dbReference>